<dbReference type="Proteomes" id="UP000660110">
    <property type="component" value="Unassembled WGS sequence"/>
</dbReference>
<evidence type="ECO:0008006" key="4">
    <source>
        <dbReference type="Google" id="ProtNLM"/>
    </source>
</evidence>
<feature type="transmembrane region" description="Helical" evidence="1">
    <location>
        <begin position="129"/>
        <end position="148"/>
    </location>
</feature>
<comment type="caution">
    <text evidence="2">The sequence shown here is derived from an EMBL/GenBank/DDBJ whole genome shotgun (WGS) entry which is preliminary data.</text>
</comment>
<dbReference type="InterPro" id="IPR018729">
    <property type="entry name" value="DUF2269_transmembrane"/>
</dbReference>
<feature type="transmembrane region" description="Helical" evidence="1">
    <location>
        <begin position="6"/>
        <end position="32"/>
    </location>
</feature>
<keyword evidence="1" id="KW-0472">Membrane</keyword>
<evidence type="ECO:0000256" key="1">
    <source>
        <dbReference type="SAM" id="Phobius"/>
    </source>
</evidence>
<reference evidence="2" key="1">
    <citation type="journal article" date="2014" name="Int. J. Syst. Evol. Microbiol.">
        <title>Complete genome sequence of Corynebacterium casei LMG S-19264T (=DSM 44701T), isolated from a smear-ripened cheese.</title>
        <authorList>
            <consortium name="US DOE Joint Genome Institute (JGI-PGF)"/>
            <person name="Walter F."/>
            <person name="Albersmeier A."/>
            <person name="Kalinowski J."/>
            <person name="Ruckert C."/>
        </authorList>
    </citation>
    <scope>NUCLEOTIDE SEQUENCE</scope>
    <source>
        <strain evidence="2">CGMCC 1.12153</strain>
    </source>
</reference>
<keyword evidence="1" id="KW-1133">Transmembrane helix</keyword>
<reference evidence="2" key="2">
    <citation type="submission" date="2020-09" db="EMBL/GenBank/DDBJ databases">
        <authorList>
            <person name="Sun Q."/>
            <person name="Zhou Y."/>
        </authorList>
    </citation>
    <scope>NUCLEOTIDE SEQUENCE</scope>
    <source>
        <strain evidence="2">CGMCC 1.12153</strain>
    </source>
</reference>
<proteinExistence type="predicted"/>
<keyword evidence="3" id="KW-1185">Reference proteome</keyword>
<feature type="transmembrane region" description="Helical" evidence="1">
    <location>
        <begin position="52"/>
        <end position="73"/>
    </location>
</feature>
<name>A0A917AZW4_HALAA</name>
<evidence type="ECO:0000313" key="3">
    <source>
        <dbReference type="Proteomes" id="UP000660110"/>
    </source>
</evidence>
<feature type="transmembrane region" description="Helical" evidence="1">
    <location>
        <begin position="154"/>
        <end position="176"/>
    </location>
</feature>
<evidence type="ECO:0000313" key="2">
    <source>
        <dbReference type="EMBL" id="GGF13648.1"/>
    </source>
</evidence>
<dbReference type="EMBL" id="BMEL01000001">
    <property type="protein sequence ID" value="GGF13648.1"/>
    <property type="molecule type" value="Genomic_DNA"/>
</dbReference>
<accession>A0A917AZW4</accession>
<dbReference type="AlphaFoldDB" id="A0A917AZW4"/>
<dbReference type="RefSeq" id="WP_188376390.1">
    <property type="nucleotide sequence ID" value="NZ_BMEL01000001.1"/>
</dbReference>
<sequence>MFYNVVLFLHILGTVVMFAAVGVTVTAMAAMLYANKTESLREWSSLAVKMDILLPFSVIIVLVPGLFLVFSTWGWGEAWVNLSLAALLLMTFMGPLINLPRLKAILAAANKELESTPSLQLQAKVKDRVLWHSVLIMTLMLVAILFLMTVKPVWIGSLITLFIAIGGGFIAAPIVLSKASSST</sequence>
<feature type="transmembrane region" description="Helical" evidence="1">
    <location>
        <begin position="79"/>
        <end position="97"/>
    </location>
</feature>
<keyword evidence="1" id="KW-0812">Transmembrane</keyword>
<protein>
    <recommendedName>
        <fullName evidence="4">DUF2269 family protein</fullName>
    </recommendedName>
</protein>
<dbReference type="Pfam" id="PF10027">
    <property type="entry name" value="DUF2269"/>
    <property type="match status" value="1"/>
</dbReference>
<organism evidence="2 3">
    <name type="scientific">Halobacillus andaensis</name>
    <dbReference type="NCBI Taxonomy" id="1176239"/>
    <lineage>
        <taxon>Bacteria</taxon>
        <taxon>Bacillati</taxon>
        <taxon>Bacillota</taxon>
        <taxon>Bacilli</taxon>
        <taxon>Bacillales</taxon>
        <taxon>Bacillaceae</taxon>
        <taxon>Halobacillus</taxon>
    </lineage>
</organism>
<gene>
    <name evidence="2" type="ORF">GCM10010954_10470</name>
</gene>